<dbReference type="RefSeq" id="XP_002545234.1">
    <property type="nucleotide sequence ID" value="XM_002545188.1"/>
</dbReference>
<feature type="transmembrane region" description="Helical" evidence="2">
    <location>
        <begin position="293"/>
        <end position="317"/>
    </location>
</feature>
<evidence type="ECO:0000313" key="3">
    <source>
        <dbReference type="EMBL" id="EER35276.1"/>
    </source>
</evidence>
<dbReference type="Pfam" id="PF06687">
    <property type="entry name" value="SUR7"/>
    <property type="match status" value="1"/>
</dbReference>
<dbReference type="InterPro" id="IPR052413">
    <property type="entry name" value="SUR7_domain"/>
</dbReference>
<reference evidence="3 4" key="1">
    <citation type="journal article" date="2009" name="Nature">
        <title>Evolution of pathogenicity and sexual reproduction in eight Candida genomes.</title>
        <authorList>
            <person name="Butler G."/>
            <person name="Rasmussen M.D."/>
            <person name="Lin M.F."/>
            <person name="Santos M.A."/>
            <person name="Sakthikumar S."/>
            <person name="Munro C.A."/>
            <person name="Rheinbay E."/>
            <person name="Grabherr M."/>
            <person name="Forche A."/>
            <person name="Reedy J.L."/>
            <person name="Agrafioti I."/>
            <person name="Arnaud M.B."/>
            <person name="Bates S."/>
            <person name="Brown A.J."/>
            <person name="Brunke S."/>
            <person name="Costanzo M.C."/>
            <person name="Fitzpatrick D.A."/>
            <person name="de Groot P.W."/>
            <person name="Harris D."/>
            <person name="Hoyer L.L."/>
            <person name="Hube B."/>
            <person name="Klis F.M."/>
            <person name="Kodira C."/>
            <person name="Lennard N."/>
            <person name="Logue M.E."/>
            <person name="Martin R."/>
            <person name="Neiman A.M."/>
            <person name="Nikolaou E."/>
            <person name="Quail M.A."/>
            <person name="Quinn J."/>
            <person name="Santos M.C."/>
            <person name="Schmitzberger F.F."/>
            <person name="Sherlock G."/>
            <person name="Shah P."/>
            <person name="Silverstein K.A."/>
            <person name="Skrzypek M.S."/>
            <person name="Soll D."/>
            <person name="Staggs R."/>
            <person name="Stansfield I."/>
            <person name="Stumpf M.P."/>
            <person name="Sudbery P.E."/>
            <person name="Srikantha T."/>
            <person name="Zeng Q."/>
            <person name="Berman J."/>
            <person name="Berriman M."/>
            <person name="Heitman J."/>
            <person name="Gow N.A."/>
            <person name="Lorenz M.C."/>
            <person name="Birren B.W."/>
            <person name="Kellis M."/>
            <person name="Cuomo C.A."/>
        </authorList>
    </citation>
    <scope>NUCLEOTIDE SEQUENCE [LARGE SCALE GENOMIC DNA]</scope>
    <source>
        <strain evidence="4">ATCC MYA-3404 / T1</strain>
    </source>
</reference>
<organism evidence="3 4">
    <name type="scientific">Candida tropicalis (strain ATCC MYA-3404 / T1)</name>
    <name type="common">Yeast</name>
    <dbReference type="NCBI Taxonomy" id="294747"/>
    <lineage>
        <taxon>Eukaryota</taxon>
        <taxon>Fungi</taxon>
        <taxon>Dikarya</taxon>
        <taxon>Ascomycota</taxon>
        <taxon>Saccharomycotina</taxon>
        <taxon>Pichiomycetes</taxon>
        <taxon>Debaryomycetaceae</taxon>
        <taxon>Candida/Lodderomyces clade</taxon>
        <taxon>Candida</taxon>
    </lineage>
</organism>
<dbReference type="GO" id="GO:0051285">
    <property type="term" value="C:cell cortex of cell tip"/>
    <property type="evidence" value="ECO:0007669"/>
    <property type="project" value="TreeGrafter"/>
</dbReference>
<feature type="transmembrane region" description="Helical" evidence="2">
    <location>
        <begin position="27"/>
        <end position="47"/>
    </location>
</feature>
<gene>
    <name evidence="3" type="ORF">CTRG_00015</name>
</gene>
<evidence type="ECO:0000313" key="4">
    <source>
        <dbReference type="Proteomes" id="UP000002037"/>
    </source>
</evidence>
<accession>C5M1S6</accession>
<keyword evidence="4" id="KW-1185">Reference proteome</keyword>
<dbReference type="GO" id="GO:0005886">
    <property type="term" value="C:plasma membrane"/>
    <property type="evidence" value="ECO:0007669"/>
    <property type="project" value="InterPro"/>
</dbReference>
<evidence type="ECO:0000256" key="2">
    <source>
        <dbReference type="SAM" id="Phobius"/>
    </source>
</evidence>
<dbReference type="PANTHER" id="PTHR28019">
    <property type="entry name" value="CELL MEMBRANE PROTEIN YLR413W-RELATED"/>
    <property type="match status" value="1"/>
</dbReference>
<feature type="transmembrane region" description="Helical" evidence="2">
    <location>
        <begin position="205"/>
        <end position="228"/>
    </location>
</feature>
<dbReference type="PANTHER" id="PTHR28019:SF6">
    <property type="entry name" value="PROTEIN ECM7"/>
    <property type="match status" value="1"/>
</dbReference>
<feature type="region of interest" description="Disordered" evidence="1">
    <location>
        <begin position="454"/>
        <end position="479"/>
    </location>
</feature>
<dbReference type="Proteomes" id="UP000002037">
    <property type="component" value="Unassembled WGS sequence"/>
</dbReference>
<protein>
    <recommendedName>
        <fullName evidence="5">Protein ECM7</fullName>
    </recommendedName>
</protein>
<proteinExistence type="predicted"/>
<keyword evidence="2" id="KW-0472">Membrane</keyword>
<dbReference type="STRING" id="294747.C5M1S6"/>
<evidence type="ECO:0000256" key="1">
    <source>
        <dbReference type="SAM" id="MobiDB-lite"/>
    </source>
</evidence>
<keyword evidence="2" id="KW-1133">Transmembrane helix</keyword>
<keyword evidence="2" id="KW-0812">Transmembrane</keyword>
<dbReference type="OrthoDB" id="4062523at2759"/>
<dbReference type="GeneID" id="8296223"/>
<feature type="compositionally biased region" description="Basic and acidic residues" evidence="1">
    <location>
        <begin position="463"/>
        <end position="479"/>
    </location>
</feature>
<dbReference type="AlphaFoldDB" id="C5M1S6"/>
<feature type="transmembrane region" description="Helical" evidence="2">
    <location>
        <begin position="240"/>
        <end position="272"/>
    </location>
</feature>
<dbReference type="InterPro" id="IPR009571">
    <property type="entry name" value="SUR7/Rim9-like_fungi"/>
</dbReference>
<sequence length="520" mass="58779">MLVWKNLSYNLTLQFRNLSPGERILQLIRLITCCSAVALCLACLVAPKLTNSTFVSRINCAHLDVSYGLYKSLRNSVSQAPELFSESRVGVSLGTTLTNSEITLISQYAEKQVAGAPQFCLTSLWSWCYGNYDTYMVKDKHGKTVLKKKNERLTCSSKGSYAFDYLEQLDNIGLTIILAYAYQSISYKSDSYLKLMQSRTNRFQLSFNGIIFTCCAQFVMLVFTIIIYSNRGSARDLSKVPLFILHIIALMSLASAVCIIIGSSLITNLLIVTRGEIKDKLGDFGVSFHMGKCWFVLMWLGATFTILSSAAWVLPLWCANPSVDRIAKDDEMSLFVFGTGGGGESKFGDFKKKVSHTGKRIASRFSHVEVDEGTSRDHDHTNRLSNMFHNRRPSIGYDNVDHENEMRKLGETLSKKTSVRRTNSGTRSKELEEQGVLFDNFTFKGEYPTIQEETYDGYSSRSVSREPSGKLGRHLSDKRERNLIREVSRSPFDDEQISPRNSYLEDDELELLDNQMFNLK</sequence>
<dbReference type="HOGENOM" id="CLU_042615_1_0_1"/>
<dbReference type="GO" id="GO:0031505">
    <property type="term" value="P:fungal-type cell wall organization"/>
    <property type="evidence" value="ECO:0007669"/>
    <property type="project" value="TreeGrafter"/>
</dbReference>
<evidence type="ECO:0008006" key="5">
    <source>
        <dbReference type="Google" id="ProtNLM"/>
    </source>
</evidence>
<dbReference type="EMBL" id="GG692395">
    <property type="protein sequence ID" value="EER35276.1"/>
    <property type="molecule type" value="Genomic_DNA"/>
</dbReference>
<dbReference type="VEuPathDB" id="FungiDB:CTRG_00015"/>
<dbReference type="KEGG" id="ctp:CTRG_00015"/>
<dbReference type="eggNOG" id="ENOG502R7IE">
    <property type="taxonomic scope" value="Eukaryota"/>
</dbReference>
<name>C5M1S6_CANTT</name>